<name>A0A444WIQ0_9FLAO</name>
<sequence length="37" mass="4589">MNIFTKKKYAVIFSFITVLFNRIFSANYRFEVYPTYR</sequence>
<dbReference type="Proteomes" id="UP000289775">
    <property type="component" value="Unassembled WGS sequence"/>
</dbReference>
<keyword evidence="2" id="KW-1185">Reference proteome</keyword>
<dbReference type="AlphaFoldDB" id="A0A444WIQ0"/>
<evidence type="ECO:0000313" key="2">
    <source>
        <dbReference type="Proteomes" id="UP000289775"/>
    </source>
</evidence>
<accession>A0A444WIQ0</accession>
<comment type="caution">
    <text evidence="1">The sequence shown here is derived from an EMBL/GenBank/DDBJ whole genome shotgun (WGS) entry which is preliminary data.</text>
</comment>
<reference evidence="1 2" key="1">
    <citation type="submission" date="2014-12" db="EMBL/GenBank/DDBJ databases">
        <title>Genome sequence of Flavobacterium beibuense RSKm HC5.</title>
        <authorList>
            <person name="Kim J.F."/>
            <person name="Song J.Y."/>
            <person name="Kwak M.-J."/>
            <person name="Lee S.-W."/>
        </authorList>
    </citation>
    <scope>NUCLEOTIDE SEQUENCE [LARGE SCALE GENOMIC DNA]</scope>
    <source>
        <strain evidence="1 2">RSKm HC5</strain>
    </source>
</reference>
<dbReference type="EMBL" id="JUIW01000001">
    <property type="protein sequence ID" value="RYJ45665.1"/>
    <property type="molecule type" value="Genomic_DNA"/>
</dbReference>
<organism evidence="1 2">
    <name type="scientific">Flavobacterium beibuense</name>
    <dbReference type="NCBI Taxonomy" id="657326"/>
    <lineage>
        <taxon>Bacteria</taxon>
        <taxon>Pseudomonadati</taxon>
        <taxon>Bacteroidota</taxon>
        <taxon>Flavobacteriia</taxon>
        <taxon>Flavobacteriales</taxon>
        <taxon>Flavobacteriaceae</taxon>
        <taxon>Flavobacterium</taxon>
    </lineage>
</organism>
<proteinExistence type="predicted"/>
<evidence type="ECO:0000313" key="1">
    <source>
        <dbReference type="EMBL" id="RYJ45665.1"/>
    </source>
</evidence>
<protein>
    <submittedName>
        <fullName evidence="1">Uncharacterized protein</fullName>
    </submittedName>
</protein>
<gene>
    <name evidence="1" type="ORF">NU09_0257</name>
</gene>